<dbReference type="EMBL" id="SDPV01000001">
    <property type="protein sequence ID" value="RXZ66310.1"/>
    <property type="molecule type" value="Genomic_DNA"/>
</dbReference>
<dbReference type="RefSeq" id="WP_129523784.1">
    <property type="nucleotide sequence ID" value="NZ_SDPV01000001.1"/>
</dbReference>
<evidence type="ECO:0000256" key="1">
    <source>
        <dbReference type="SAM" id="MobiDB-lite"/>
    </source>
</evidence>
<proteinExistence type="predicted"/>
<dbReference type="InterPro" id="IPR010836">
    <property type="entry name" value="SapC"/>
</dbReference>
<organism evidence="2 3">
    <name type="scientific">Pelagerythrobacter rhizovicinus</name>
    <dbReference type="NCBI Taxonomy" id="2268576"/>
    <lineage>
        <taxon>Bacteria</taxon>
        <taxon>Pseudomonadati</taxon>
        <taxon>Pseudomonadota</taxon>
        <taxon>Alphaproteobacteria</taxon>
        <taxon>Sphingomonadales</taxon>
        <taxon>Erythrobacteraceae</taxon>
        <taxon>Pelagerythrobacter</taxon>
    </lineage>
</organism>
<reference evidence="2 3" key="1">
    <citation type="submission" date="2019-01" db="EMBL/GenBank/DDBJ databases">
        <title>Altererythrobacter rhizovicinus sp. nov., isolated from the rhizosphere soil of Haloxylon ammodendron.</title>
        <authorList>
            <person name="Li H.-P."/>
            <person name="Gou J.-Y."/>
            <person name="Yao D."/>
            <person name="Han Q.-Q."/>
            <person name="Shao K.-Z."/>
            <person name="Zhao Q."/>
            <person name="Zhang J.-L."/>
        </authorList>
    </citation>
    <scope>NUCLEOTIDE SEQUENCE [LARGE SCALE GENOMIC DNA]</scope>
    <source>
        <strain evidence="2 3">AY-3R</strain>
    </source>
</reference>
<protein>
    <submittedName>
        <fullName evidence="2">Peptidase</fullName>
    </submittedName>
</protein>
<evidence type="ECO:0000313" key="2">
    <source>
        <dbReference type="EMBL" id="RXZ66310.1"/>
    </source>
</evidence>
<keyword evidence="3" id="KW-1185">Reference proteome</keyword>
<comment type="caution">
    <text evidence="2">The sequence shown here is derived from an EMBL/GenBank/DDBJ whole genome shotgun (WGS) entry which is preliminary data.</text>
</comment>
<dbReference type="AlphaFoldDB" id="A0A4Q2KPK7"/>
<accession>A0A4Q2KPK7</accession>
<dbReference type="OrthoDB" id="9806524at2"/>
<gene>
    <name evidence="2" type="ORF">ETX26_06335</name>
</gene>
<evidence type="ECO:0000313" key="3">
    <source>
        <dbReference type="Proteomes" id="UP000293623"/>
    </source>
</evidence>
<name>A0A4Q2KPK7_9SPHN</name>
<dbReference type="Pfam" id="PF07277">
    <property type="entry name" value="SapC"/>
    <property type="match status" value="1"/>
</dbReference>
<sequence>MATQPAPEAGGTGKAGLPLFYRDPQPLSSSAHADWRLKSGDASFAAEAAYVPIVAAELTAAARCYPVVFAAGDAQLVAVLGLQRRNLFVKDGQWSLDCYVPAYVRRYPFGFIATGKPDEFVLAVDAASERIERSGGEGTPLFEDGKPAELTRQALAFCDAFQSDARATRAFAEALKAEDLLIDRRVDATLPDGRKLGLEGFQIVDRERFARLPDEAVKEWHGNGYLAWVHFHLASLDRFSSLLDRQARADASEAAPEPVHEPKPKKVPA</sequence>
<dbReference type="Proteomes" id="UP000293623">
    <property type="component" value="Unassembled WGS sequence"/>
</dbReference>
<feature type="compositionally biased region" description="Basic and acidic residues" evidence="1">
    <location>
        <begin position="258"/>
        <end position="269"/>
    </location>
</feature>
<feature type="region of interest" description="Disordered" evidence="1">
    <location>
        <begin position="250"/>
        <end position="269"/>
    </location>
</feature>